<keyword evidence="2" id="KW-1185">Reference proteome</keyword>
<name>A0A8S3U186_MYTED</name>
<reference evidence="1" key="1">
    <citation type="submission" date="2021-03" db="EMBL/GenBank/DDBJ databases">
        <authorList>
            <person name="Bekaert M."/>
        </authorList>
    </citation>
    <scope>NUCLEOTIDE SEQUENCE</scope>
</reference>
<protein>
    <submittedName>
        <fullName evidence="1">Uncharacterized protein</fullName>
    </submittedName>
</protein>
<accession>A0A8S3U186</accession>
<organism evidence="1 2">
    <name type="scientific">Mytilus edulis</name>
    <name type="common">Blue mussel</name>
    <dbReference type="NCBI Taxonomy" id="6550"/>
    <lineage>
        <taxon>Eukaryota</taxon>
        <taxon>Metazoa</taxon>
        <taxon>Spiralia</taxon>
        <taxon>Lophotrochozoa</taxon>
        <taxon>Mollusca</taxon>
        <taxon>Bivalvia</taxon>
        <taxon>Autobranchia</taxon>
        <taxon>Pteriomorphia</taxon>
        <taxon>Mytilida</taxon>
        <taxon>Mytiloidea</taxon>
        <taxon>Mytilidae</taxon>
        <taxon>Mytilinae</taxon>
        <taxon>Mytilus</taxon>
    </lineage>
</organism>
<dbReference type="OrthoDB" id="10064525at2759"/>
<gene>
    <name evidence="1" type="ORF">MEDL_51453</name>
</gene>
<dbReference type="Proteomes" id="UP000683360">
    <property type="component" value="Unassembled WGS sequence"/>
</dbReference>
<dbReference type="EMBL" id="CAJPWZ010002501">
    <property type="protein sequence ID" value="CAG2239084.1"/>
    <property type="molecule type" value="Genomic_DNA"/>
</dbReference>
<proteinExistence type="predicted"/>
<evidence type="ECO:0000313" key="2">
    <source>
        <dbReference type="Proteomes" id="UP000683360"/>
    </source>
</evidence>
<dbReference type="AlphaFoldDB" id="A0A8S3U186"/>
<comment type="caution">
    <text evidence="1">The sequence shown here is derived from an EMBL/GenBank/DDBJ whole genome shotgun (WGS) entry which is preliminary data.</text>
</comment>
<sequence>MDNDGVMVMIIINQLDYSGEEEDVFQCGKCKRQFTTLGAFINHKQSRCVLQRQLSASQNVINHNSLLQAVNRAPQLMQAPFSQAGTLPAYATVSQSPLTQNMVLTDELMSFASVDQTLGASTIQLQQGAALQASGPLLSQVGSFNTRTSNVTILNALNTTSTLPSTSAFTSTVTANQVPLQNVISNKLLQEITNIPSTHLCRGCFQKIQNFSSFRQEAVTNLLKFRDGYQQSKKRMANFSPDLDLSAAVAVHADTSVEDSLQLWWVCLDMCTFNMFNNSTVFKLYKD</sequence>
<evidence type="ECO:0000313" key="1">
    <source>
        <dbReference type="EMBL" id="CAG2239084.1"/>
    </source>
</evidence>